<keyword evidence="2" id="KW-1003">Cell membrane</keyword>
<evidence type="ECO:0000256" key="7">
    <source>
        <dbReference type="ARBA" id="ARBA00023224"/>
    </source>
</evidence>
<evidence type="ECO:0000256" key="3">
    <source>
        <dbReference type="ARBA" id="ARBA00022500"/>
    </source>
</evidence>
<gene>
    <name evidence="13" type="primary">mcp</name>
</gene>
<dbReference type="InterPro" id="IPR004089">
    <property type="entry name" value="MCPsignal_dom"/>
</dbReference>
<dbReference type="CDD" id="cd12913">
    <property type="entry name" value="PDC1_MCP_like"/>
    <property type="match status" value="1"/>
</dbReference>
<dbReference type="SMART" id="SM00283">
    <property type="entry name" value="MA"/>
    <property type="match status" value="1"/>
</dbReference>
<evidence type="ECO:0000259" key="12">
    <source>
        <dbReference type="PROSITE" id="PS50885"/>
    </source>
</evidence>
<organism evidence="13">
    <name type="scientific">Sphingomonas sp. A1</name>
    <dbReference type="NCBI Taxonomy" id="90322"/>
    <lineage>
        <taxon>Bacteria</taxon>
        <taxon>Pseudomonadati</taxon>
        <taxon>Pseudomonadota</taxon>
        <taxon>Alphaproteobacteria</taxon>
        <taxon>Sphingomonadales</taxon>
        <taxon>Sphingomonadaceae</taxon>
        <taxon>Sphingomonas</taxon>
    </lineage>
</organism>
<dbReference type="PANTHER" id="PTHR32089">
    <property type="entry name" value="METHYL-ACCEPTING CHEMOTAXIS PROTEIN MCPB"/>
    <property type="match status" value="1"/>
</dbReference>
<reference evidence="13" key="1">
    <citation type="submission" date="2014-12" db="EMBL/GenBank/DDBJ databases">
        <title>Formation of a single polar flagellum by lateral and polar bacterial flagellar gene sets.</title>
        <authorList>
            <person name="Maruyama Y."/>
            <person name="Kobayashi M."/>
            <person name="Murata K."/>
            <person name="Hashimoto W."/>
        </authorList>
    </citation>
    <scope>NUCLEOTIDE SEQUENCE</scope>
    <source>
        <strain evidence="13">A1</strain>
    </source>
</reference>
<evidence type="ECO:0000256" key="8">
    <source>
        <dbReference type="ARBA" id="ARBA00029447"/>
    </source>
</evidence>
<dbReference type="CDD" id="cd06225">
    <property type="entry name" value="HAMP"/>
    <property type="match status" value="1"/>
</dbReference>
<dbReference type="GO" id="GO:0007165">
    <property type="term" value="P:signal transduction"/>
    <property type="evidence" value="ECO:0007669"/>
    <property type="project" value="UniProtKB-KW"/>
</dbReference>
<accession>A0A0A8K8Q9</accession>
<comment type="subcellular location">
    <subcellularLocation>
        <location evidence="1">Cell membrane</location>
        <topology evidence="1">Multi-pass membrane protein</topology>
    </subcellularLocation>
</comment>
<dbReference type="InterPro" id="IPR033479">
    <property type="entry name" value="dCache_1"/>
</dbReference>
<evidence type="ECO:0000256" key="5">
    <source>
        <dbReference type="ARBA" id="ARBA00022989"/>
    </source>
</evidence>
<dbReference type="CDD" id="cd12912">
    <property type="entry name" value="PDC2_MCP_like"/>
    <property type="match status" value="1"/>
</dbReference>
<feature type="transmembrane region" description="Helical" evidence="10">
    <location>
        <begin position="279"/>
        <end position="302"/>
    </location>
</feature>
<dbReference type="GO" id="GO:0005886">
    <property type="term" value="C:plasma membrane"/>
    <property type="evidence" value="ECO:0007669"/>
    <property type="project" value="UniProtKB-SubCell"/>
</dbReference>
<dbReference type="PROSITE" id="PS50111">
    <property type="entry name" value="CHEMOTAXIS_TRANSDUC_2"/>
    <property type="match status" value="1"/>
</dbReference>
<dbReference type="Gene3D" id="3.30.450.20">
    <property type="entry name" value="PAS domain"/>
    <property type="match status" value="2"/>
</dbReference>
<evidence type="ECO:0000256" key="9">
    <source>
        <dbReference type="PROSITE-ProRule" id="PRU00284"/>
    </source>
</evidence>
<feature type="domain" description="Methyl-accepting transducer" evidence="11">
    <location>
        <begin position="362"/>
        <end position="598"/>
    </location>
</feature>
<dbReference type="Pfam" id="PF02743">
    <property type="entry name" value="dCache_1"/>
    <property type="match status" value="1"/>
</dbReference>
<dbReference type="PROSITE" id="PS50885">
    <property type="entry name" value="HAMP"/>
    <property type="match status" value="1"/>
</dbReference>
<dbReference type="SMART" id="SM00304">
    <property type="entry name" value="HAMP"/>
    <property type="match status" value="2"/>
</dbReference>
<dbReference type="FunFam" id="1.10.287.950:FF:000001">
    <property type="entry name" value="Methyl-accepting chemotaxis sensory transducer"/>
    <property type="match status" value="1"/>
</dbReference>
<feature type="domain" description="HAMP" evidence="12">
    <location>
        <begin position="303"/>
        <end position="357"/>
    </location>
</feature>
<dbReference type="SUPFAM" id="SSF103190">
    <property type="entry name" value="Sensory domain-like"/>
    <property type="match status" value="1"/>
</dbReference>
<evidence type="ECO:0000256" key="2">
    <source>
        <dbReference type="ARBA" id="ARBA00022475"/>
    </source>
</evidence>
<keyword evidence="5 10" id="KW-1133">Transmembrane helix</keyword>
<dbReference type="Pfam" id="PF00672">
    <property type="entry name" value="HAMP"/>
    <property type="match status" value="1"/>
</dbReference>
<sequence length="634" mass="67219">MPNNAGSMMKLKQRLILFVSLLVAASIVVLSTMAYRRMKSEIISGVEHEIQAVMQGNGAALARWAGQREDAIQGAAEHIGTDEAPTVALKTAKAGGRFDQTFVGFADKRMVYDNPDKQAPDGYDPTARPWYGKASSEGKPTISAPYIFASTKQLGVTVAAPMMRDGQQVGVVGGDIALQDVMALMRDIKLRGDGFAFLVTHDGLIVAHPKPDTVLKPAGEVMHGLDAKTITQLSSSHGLTEMRLDDAPVFVSVAAIAGTDWLLGTVIDRSKILQPLDALLITLVIAGLVVGVLAVGIAKFALDRLFVGLDRLRAMLEEVASGGGDLTHELPVERRDEIGLTADAFNRFIVILRGMFSKVRDESVSLAQKVDALHTVIQTISADSQKQADISSASAATIEEITVSINHIADSAQEAERTAIDTGKVSLTSAESVNTLTHEIDRIALAVNTLSDTLGSLGTRSTEINGIVAVIKEIAEQTNLLALNAAIEAARAGEQGRGFAVVADEVRQLAERTSKATVEIGHRISSIHGDIQSALSNMSHTRESVSAGVGTAHSVAEQMAGIDAQMQSVVSAIRDIAGSTREQSSATNDMARAAEQVNRMTSQTDGAIQSASTTVAELDGLCRDLDGLVKRFKL</sequence>
<evidence type="ECO:0000259" key="11">
    <source>
        <dbReference type="PROSITE" id="PS50111"/>
    </source>
</evidence>
<protein>
    <submittedName>
        <fullName evidence="13">Methyl-accepting chemotaxis protein MCP</fullName>
    </submittedName>
</protein>
<evidence type="ECO:0000256" key="6">
    <source>
        <dbReference type="ARBA" id="ARBA00023136"/>
    </source>
</evidence>
<comment type="similarity">
    <text evidence="8">Belongs to the methyl-accepting chemotaxis (MCP) protein family.</text>
</comment>
<dbReference type="Gene3D" id="1.10.287.950">
    <property type="entry name" value="Methyl-accepting chemotaxis protein"/>
    <property type="match status" value="1"/>
</dbReference>
<keyword evidence="4 10" id="KW-0812">Transmembrane</keyword>
<dbReference type="SUPFAM" id="SSF58104">
    <property type="entry name" value="Methyl-accepting chemotaxis protein (MCP) signaling domain"/>
    <property type="match status" value="1"/>
</dbReference>
<keyword evidence="7 9" id="KW-0807">Transducer</keyword>
<evidence type="ECO:0000256" key="10">
    <source>
        <dbReference type="SAM" id="Phobius"/>
    </source>
</evidence>
<name>A0A0A8K8Q9_9SPHN</name>
<evidence type="ECO:0000313" key="13">
    <source>
        <dbReference type="EMBL" id="BAQ18907.1"/>
    </source>
</evidence>
<proteinExistence type="inferred from homology"/>
<dbReference type="InterPro" id="IPR029151">
    <property type="entry name" value="Sensor-like_sf"/>
</dbReference>
<dbReference type="EMBL" id="LC016874">
    <property type="protein sequence ID" value="BAQ18907.1"/>
    <property type="molecule type" value="Genomic_DNA"/>
</dbReference>
<dbReference type="AlphaFoldDB" id="A0A0A8K8Q9"/>
<evidence type="ECO:0000256" key="4">
    <source>
        <dbReference type="ARBA" id="ARBA00022692"/>
    </source>
</evidence>
<dbReference type="CDD" id="cd11386">
    <property type="entry name" value="MCP_signal"/>
    <property type="match status" value="1"/>
</dbReference>
<keyword evidence="3" id="KW-0145">Chemotaxis</keyword>
<evidence type="ECO:0000256" key="1">
    <source>
        <dbReference type="ARBA" id="ARBA00004651"/>
    </source>
</evidence>
<keyword evidence="6 10" id="KW-0472">Membrane</keyword>
<dbReference type="GO" id="GO:0006935">
    <property type="term" value="P:chemotaxis"/>
    <property type="evidence" value="ECO:0007669"/>
    <property type="project" value="UniProtKB-KW"/>
</dbReference>
<dbReference type="Pfam" id="PF00015">
    <property type="entry name" value="MCPsignal"/>
    <property type="match status" value="1"/>
</dbReference>
<dbReference type="InterPro" id="IPR003660">
    <property type="entry name" value="HAMP_dom"/>
</dbReference>
<dbReference type="PANTHER" id="PTHR32089:SF112">
    <property type="entry name" value="LYSOZYME-LIKE PROTEIN-RELATED"/>
    <property type="match status" value="1"/>
</dbReference>